<evidence type="ECO:0000259" key="7">
    <source>
        <dbReference type="Pfam" id="PF00696"/>
    </source>
</evidence>
<dbReference type="GO" id="GO:0008804">
    <property type="term" value="F:carbamate kinase activity"/>
    <property type="evidence" value="ECO:0007669"/>
    <property type="project" value="UniProtKB-UniRule"/>
</dbReference>
<proteinExistence type="inferred from homology"/>
<dbReference type="GO" id="GO:0019546">
    <property type="term" value="P:L-arginine deiminase pathway"/>
    <property type="evidence" value="ECO:0007669"/>
    <property type="project" value="TreeGrafter"/>
</dbReference>
<dbReference type="FunFam" id="3.40.1160.10:FF:000007">
    <property type="entry name" value="Carbamate kinase"/>
    <property type="match status" value="1"/>
</dbReference>
<dbReference type="NCBIfam" id="TIGR00746">
    <property type="entry name" value="arcC"/>
    <property type="match status" value="1"/>
</dbReference>
<dbReference type="Pfam" id="PF00696">
    <property type="entry name" value="AA_kinase"/>
    <property type="match status" value="1"/>
</dbReference>
<protein>
    <recommendedName>
        <fullName evidence="4 5">Carbamate kinase</fullName>
    </recommendedName>
</protein>
<dbReference type="PANTHER" id="PTHR30409">
    <property type="entry name" value="CARBAMATE KINASE"/>
    <property type="match status" value="1"/>
</dbReference>
<dbReference type="Gene3D" id="3.40.1160.10">
    <property type="entry name" value="Acetylglutamate kinase-like"/>
    <property type="match status" value="1"/>
</dbReference>
<evidence type="ECO:0000256" key="3">
    <source>
        <dbReference type="ARBA" id="ARBA00022777"/>
    </source>
</evidence>
<dbReference type="PANTHER" id="PTHR30409:SF1">
    <property type="entry name" value="CARBAMATE KINASE-RELATED"/>
    <property type="match status" value="1"/>
</dbReference>
<dbReference type="InterPro" id="IPR036393">
    <property type="entry name" value="AceGlu_kinase-like_sf"/>
</dbReference>
<reference evidence="8" key="1">
    <citation type="journal article" date="2019" name="J Environ">
        <title>Genetic characterization and potential molecular dissemination mechanism of tet (31) gene in Aeromonas caviae from an oxytetracycline wastewater treatment system.</title>
        <authorList>
            <person name="Shi Y."/>
            <person name="Tian Z."/>
            <person name="Leclercq S.O."/>
            <person name="Zhang H."/>
            <person name="Yang M."/>
            <person name="Zhang Y."/>
        </authorList>
    </citation>
    <scope>NUCLEOTIDE SEQUENCE</scope>
    <source>
        <strain evidence="8">T25-39</strain>
    </source>
</reference>
<sequence length="320" mass="34143">MKKPTVVVALGGNALLRRGEPLEADIQRKNIATAAKTIARIAEDYNVVLVHGNGPQVGLLALQNSAYTKVSPYPLDVLGAESQGMIGYMLIQELKNLMPSRNVTALLTQVQVDPKDPAFANPTKFIGPVYEEAEARALAAEKQWSVKADGKFFRRVVPSPLPQRIVEGDAIETLIAQGHLIICTGGGGIPVTWDGQSLTGIEAVIDKDMSAAYLAKQIKADALLILTDADAVYLDWGKPTQRPLRITSPDELAGVKFDAGSMGPKVEASCEFVKATGGMVGIGSLEDGLAILKGKPAPTSSPPIPSMPEPRLWSEQLRSQ</sequence>
<dbReference type="EMBL" id="CP025706">
    <property type="protein sequence ID" value="AXB05247.1"/>
    <property type="molecule type" value="Genomic_DNA"/>
</dbReference>
<feature type="domain" description="Aspartate/glutamate/uridylate kinase" evidence="7">
    <location>
        <begin position="5"/>
        <end position="275"/>
    </location>
</feature>
<feature type="compositionally biased region" description="Pro residues" evidence="6">
    <location>
        <begin position="299"/>
        <end position="308"/>
    </location>
</feature>
<keyword evidence="2 5" id="KW-0808">Transferase</keyword>
<dbReference type="Proteomes" id="UP000266778">
    <property type="component" value="Chromosome"/>
</dbReference>
<accession>A0A7U6B9G6</accession>
<name>A0A7U6B9G6_AERCA</name>
<gene>
    <name evidence="8" type="primary">arcC</name>
    <name evidence="8" type="ORF">C1C91_09805</name>
</gene>
<evidence type="ECO:0000256" key="2">
    <source>
        <dbReference type="ARBA" id="ARBA00022679"/>
    </source>
</evidence>
<feature type="region of interest" description="Disordered" evidence="6">
    <location>
        <begin position="293"/>
        <end position="320"/>
    </location>
</feature>
<dbReference type="InterPro" id="IPR003964">
    <property type="entry name" value="Carb_kinase"/>
</dbReference>
<evidence type="ECO:0000256" key="1">
    <source>
        <dbReference type="ARBA" id="ARBA00011066"/>
    </source>
</evidence>
<evidence type="ECO:0000256" key="6">
    <source>
        <dbReference type="SAM" id="MobiDB-lite"/>
    </source>
</evidence>
<dbReference type="AlphaFoldDB" id="A0A7U6B9G6"/>
<evidence type="ECO:0000313" key="8">
    <source>
        <dbReference type="EMBL" id="AXB05247.1"/>
    </source>
</evidence>
<evidence type="ECO:0000256" key="4">
    <source>
        <dbReference type="NCBIfam" id="TIGR00746"/>
    </source>
</evidence>
<organism evidence="8 9">
    <name type="scientific">Aeromonas caviae</name>
    <name type="common">Aeromonas punctata</name>
    <dbReference type="NCBI Taxonomy" id="648"/>
    <lineage>
        <taxon>Bacteria</taxon>
        <taxon>Pseudomonadati</taxon>
        <taxon>Pseudomonadota</taxon>
        <taxon>Gammaproteobacteria</taxon>
        <taxon>Aeromonadales</taxon>
        <taxon>Aeromonadaceae</taxon>
        <taxon>Aeromonas</taxon>
    </lineage>
</organism>
<evidence type="ECO:0000313" key="9">
    <source>
        <dbReference type="Proteomes" id="UP000266778"/>
    </source>
</evidence>
<evidence type="ECO:0000256" key="5">
    <source>
        <dbReference type="PIRNR" id="PIRNR000723"/>
    </source>
</evidence>
<dbReference type="NCBIfam" id="NF009008">
    <property type="entry name" value="PRK12354.1"/>
    <property type="match status" value="1"/>
</dbReference>
<dbReference type="PIRSF" id="PIRSF000723">
    <property type="entry name" value="Carbamate_kin"/>
    <property type="match status" value="1"/>
</dbReference>
<dbReference type="CDD" id="cd04235">
    <property type="entry name" value="AAK_CK"/>
    <property type="match status" value="1"/>
</dbReference>
<dbReference type="SUPFAM" id="SSF53633">
    <property type="entry name" value="Carbamate kinase-like"/>
    <property type="match status" value="1"/>
</dbReference>
<dbReference type="GO" id="GO:0005829">
    <property type="term" value="C:cytosol"/>
    <property type="evidence" value="ECO:0007669"/>
    <property type="project" value="TreeGrafter"/>
</dbReference>
<comment type="similarity">
    <text evidence="1 5">Belongs to the carbamate kinase family.</text>
</comment>
<dbReference type="InterPro" id="IPR001048">
    <property type="entry name" value="Asp/Glu/Uridylate_kinase"/>
</dbReference>
<keyword evidence="3 5" id="KW-0418">Kinase</keyword>
<dbReference type="PRINTS" id="PR01469">
    <property type="entry name" value="CARBMTKINASE"/>
</dbReference>